<accession>A0A8T0CS87</accession>
<name>A0A8T0CS87_CORYI</name>
<sequence length="163" mass="17448">MWKRRPANALACAFSSPSLRRLESTIGAIPSRSKAGSSRTVGGLGLRRLGSVIGLMPSRSKAGSSRTVGSPNLRRLRSIVIGAIPSWSKAGSSRTVASPSLVDLRQSLVRCLLEQSWFITDRCKSKSCVSHWFDAFLSKAGSSRTVASPSFRRLASVISSIPS</sequence>
<organism evidence="1 2">
    <name type="scientific">Corymbia citriodora subsp. variegata</name>
    <dbReference type="NCBI Taxonomy" id="360336"/>
    <lineage>
        <taxon>Eukaryota</taxon>
        <taxon>Viridiplantae</taxon>
        <taxon>Streptophyta</taxon>
        <taxon>Embryophyta</taxon>
        <taxon>Tracheophyta</taxon>
        <taxon>Spermatophyta</taxon>
        <taxon>Magnoliopsida</taxon>
        <taxon>eudicotyledons</taxon>
        <taxon>Gunneridae</taxon>
        <taxon>Pentapetalae</taxon>
        <taxon>rosids</taxon>
        <taxon>malvids</taxon>
        <taxon>Myrtales</taxon>
        <taxon>Myrtaceae</taxon>
        <taxon>Myrtoideae</taxon>
        <taxon>Eucalypteae</taxon>
        <taxon>Corymbia</taxon>
    </lineage>
</organism>
<dbReference type="EMBL" id="MU089610">
    <property type="protein sequence ID" value="KAF7850463.1"/>
    <property type="molecule type" value="Genomic_DNA"/>
</dbReference>
<comment type="caution">
    <text evidence="1">The sequence shown here is derived from an EMBL/GenBank/DDBJ whole genome shotgun (WGS) entry which is preliminary data.</text>
</comment>
<dbReference type="Proteomes" id="UP000806378">
    <property type="component" value="Unassembled WGS sequence"/>
</dbReference>
<dbReference type="Gramene" id="rna-gnl|WGS:JABURB|Cocit.L5474.1">
    <property type="protein sequence ID" value="cds-KAF7850463.1"/>
    <property type="gene ID" value="gene-BT93_L5474"/>
</dbReference>
<evidence type="ECO:0000313" key="1">
    <source>
        <dbReference type="EMBL" id="KAF7850463.1"/>
    </source>
</evidence>
<evidence type="ECO:0000313" key="2">
    <source>
        <dbReference type="Proteomes" id="UP000806378"/>
    </source>
</evidence>
<keyword evidence="2" id="KW-1185">Reference proteome</keyword>
<dbReference type="AlphaFoldDB" id="A0A8T0CS87"/>
<reference evidence="1" key="1">
    <citation type="submission" date="2020-05" db="EMBL/GenBank/DDBJ databases">
        <title>WGS assembly of Corymbia citriodora subspecies variegata.</title>
        <authorList>
            <person name="Barry K."/>
            <person name="Hundley H."/>
            <person name="Shu S."/>
            <person name="Jenkins J."/>
            <person name="Grimwood J."/>
            <person name="Baten A."/>
        </authorList>
    </citation>
    <scope>NUCLEOTIDE SEQUENCE</scope>
    <source>
        <strain evidence="1">CV2-018</strain>
    </source>
</reference>
<protein>
    <submittedName>
        <fullName evidence="1">Uncharacterized protein</fullName>
    </submittedName>
</protein>
<proteinExistence type="predicted"/>
<gene>
    <name evidence="1" type="ORF">BT93_L5474</name>
</gene>